<dbReference type="GO" id="GO:0000270">
    <property type="term" value="P:peptidoglycan metabolic process"/>
    <property type="evidence" value="ECO:0007669"/>
    <property type="project" value="TreeGrafter"/>
</dbReference>
<dbReference type="PANTHER" id="PTHR30336">
    <property type="entry name" value="INNER MEMBRANE PROTEIN, PROBABLE PERMEASE"/>
    <property type="match status" value="1"/>
</dbReference>
<dbReference type="GO" id="GO:0043164">
    <property type="term" value="P:Gram-negative-bacterium-type cell wall biogenesis"/>
    <property type="evidence" value="ECO:0007669"/>
    <property type="project" value="TreeGrafter"/>
</dbReference>
<comment type="caution">
    <text evidence="3">The sequence shown here is derived from an EMBL/GenBank/DDBJ whole genome shotgun (WGS) entry which is preliminary data.</text>
</comment>
<dbReference type="Proteomes" id="UP000548787">
    <property type="component" value="Unassembled WGS sequence"/>
</dbReference>
<accession>A0A7W1T8H5</accession>
<dbReference type="Gene3D" id="3.40.50.620">
    <property type="entry name" value="HUPs"/>
    <property type="match status" value="1"/>
</dbReference>
<proteinExistence type="predicted"/>
<dbReference type="RefSeq" id="WP_181677447.1">
    <property type="nucleotide sequence ID" value="NZ_JABJVM010000017.1"/>
</dbReference>
<keyword evidence="1" id="KW-0472">Membrane</keyword>
<gene>
    <name evidence="3" type="ORF">HPK16_13490</name>
</gene>
<dbReference type="InterPro" id="IPR051599">
    <property type="entry name" value="Cell_Envelope_Assoc"/>
</dbReference>
<keyword evidence="1" id="KW-1133">Transmembrane helix</keyword>
<dbReference type="AlphaFoldDB" id="A0A7W1T8H5"/>
<keyword evidence="4" id="KW-1185">Reference proteome</keyword>
<evidence type="ECO:0000256" key="1">
    <source>
        <dbReference type="SAM" id="Phobius"/>
    </source>
</evidence>
<dbReference type="PANTHER" id="PTHR30336:SF4">
    <property type="entry name" value="ENVELOPE BIOGENESIS FACTOR ELYC"/>
    <property type="match status" value="1"/>
</dbReference>
<dbReference type="InterPro" id="IPR014729">
    <property type="entry name" value="Rossmann-like_a/b/a_fold"/>
</dbReference>
<feature type="transmembrane region" description="Helical" evidence="1">
    <location>
        <begin position="7"/>
        <end position="27"/>
    </location>
</feature>
<sequence>MNLWKKVILALVGIGVVYVAVVLGFMYSGVRTEPASSPDTILILGSKVIDDPARPMPVLRERLDAAIPFIEKHESAKVVVSGGQGDDESASEASVMKEYLVAQGVAATRIEVEDKSMRTEENLANSKAKFDLGKTVIVTSDYHLYRALMLAGRQNIDATGLPAKTQTGALFKGVPREILSISYAWVFDR</sequence>
<dbReference type="Pfam" id="PF02698">
    <property type="entry name" value="DUF218"/>
    <property type="match status" value="1"/>
</dbReference>
<evidence type="ECO:0000313" key="4">
    <source>
        <dbReference type="Proteomes" id="UP000548787"/>
    </source>
</evidence>
<protein>
    <submittedName>
        <fullName evidence="3">YdcF family protein</fullName>
    </submittedName>
</protein>
<reference evidence="3 4" key="1">
    <citation type="submission" date="2020-08" db="EMBL/GenBank/DDBJ databases">
        <title>Listeria ohnekaius sp. nov. and Listeria portnoyii sp. nov. isolated from non-agricultural and natural environments.</title>
        <authorList>
            <person name="Weller D."/>
            <person name="Belias A.M."/>
            <person name="Liao J."/>
            <person name="Guo S."/>
            <person name="Orsi R.H."/>
            <person name="Wiedmann M."/>
        </authorList>
    </citation>
    <scope>NUCLEOTIDE SEQUENCE [LARGE SCALE GENOMIC DNA]</scope>
    <source>
        <strain evidence="3 4">FSL W9-0585</strain>
    </source>
</reference>
<feature type="domain" description="DUF218" evidence="2">
    <location>
        <begin position="39"/>
        <end position="163"/>
    </location>
</feature>
<organism evidence="3 4">
    <name type="scientific">Listeria rustica</name>
    <dbReference type="NCBI Taxonomy" id="2713503"/>
    <lineage>
        <taxon>Bacteria</taxon>
        <taxon>Bacillati</taxon>
        <taxon>Bacillota</taxon>
        <taxon>Bacilli</taxon>
        <taxon>Bacillales</taxon>
        <taxon>Listeriaceae</taxon>
        <taxon>Listeria</taxon>
    </lineage>
</organism>
<dbReference type="CDD" id="cd06259">
    <property type="entry name" value="YdcF-like"/>
    <property type="match status" value="1"/>
</dbReference>
<dbReference type="EMBL" id="JABJVM010000017">
    <property type="protein sequence ID" value="MBA3927359.1"/>
    <property type="molecule type" value="Genomic_DNA"/>
</dbReference>
<keyword evidence="1" id="KW-0812">Transmembrane</keyword>
<dbReference type="InterPro" id="IPR003848">
    <property type="entry name" value="DUF218"/>
</dbReference>
<dbReference type="GO" id="GO:0005886">
    <property type="term" value="C:plasma membrane"/>
    <property type="evidence" value="ECO:0007669"/>
    <property type="project" value="TreeGrafter"/>
</dbReference>
<evidence type="ECO:0000313" key="3">
    <source>
        <dbReference type="EMBL" id="MBA3927359.1"/>
    </source>
</evidence>
<evidence type="ECO:0000259" key="2">
    <source>
        <dbReference type="Pfam" id="PF02698"/>
    </source>
</evidence>
<name>A0A7W1T8H5_9LIST</name>